<name>A0A179D3W9_9BACT</name>
<reference evidence="1 2" key="1">
    <citation type="submission" date="2016-04" db="EMBL/GenBank/DDBJ databases">
        <title>Genome analysis of Thermosulfurimonas dismutans, the first thermophilic sulfur-disproportionating bacterium of the phylum Thermodesulfobacteria.</title>
        <authorList>
            <person name="Mardanov A.V."/>
            <person name="Beletsky A.V."/>
            <person name="Kadnikov V.V."/>
            <person name="Slobodkin A.I."/>
            <person name="Ravin N.V."/>
        </authorList>
    </citation>
    <scope>NUCLEOTIDE SEQUENCE [LARGE SCALE GENOMIC DNA]</scope>
    <source>
        <strain evidence="1 2">S95</strain>
    </source>
</reference>
<dbReference type="RefSeq" id="WP_068670375.1">
    <property type="nucleotide sequence ID" value="NZ_LWLG01000007.1"/>
</dbReference>
<accession>A0A179D3W9</accession>
<keyword evidence="2" id="KW-1185">Reference proteome</keyword>
<dbReference type="InterPro" id="IPR011990">
    <property type="entry name" value="TPR-like_helical_dom_sf"/>
</dbReference>
<dbReference type="InterPro" id="IPR019734">
    <property type="entry name" value="TPR_rpt"/>
</dbReference>
<evidence type="ECO:0000313" key="1">
    <source>
        <dbReference type="EMBL" id="OAQ20757.1"/>
    </source>
</evidence>
<comment type="caution">
    <text evidence="1">The sequence shown here is derived from an EMBL/GenBank/DDBJ whole genome shotgun (WGS) entry which is preliminary data.</text>
</comment>
<sequence length="175" mass="19983">MNKFLDQAKKFLSEGQDGKARDLILRHRLRPGQTAEEYFRWGALCETLGLKPQAAECYDLAISRDPDQSRYLLARAEVAYELGELRRAATLFQRVLRLADSQTVRQKLARVFLELGRPGAAAVVAGPLESVSTETPLRYYPPNLGPRELSPLEDFFVEDPFMPSYILPLTERRLW</sequence>
<organism evidence="1 2">
    <name type="scientific">Thermosulfurimonas dismutans</name>
    <dbReference type="NCBI Taxonomy" id="999894"/>
    <lineage>
        <taxon>Bacteria</taxon>
        <taxon>Pseudomonadati</taxon>
        <taxon>Thermodesulfobacteriota</taxon>
        <taxon>Thermodesulfobacteria</taxon>
        <taxon>Thermodesulfobacteriales</taxon>
        <taxon>Thermodesulfobacteriaceae</taxon>
        <taxon>Thermosulfurimonas</taxon>
    </lineage>
</organism>
<dbReference type="SMART" id="SM00028">
    <property type="entry name" value="TPR"/>
    <property type="match status" value="2"/>
</dbReference>
<dbReference type="STRING" id="999894.TDIS_1213"/>
<dbReference type="AlphaFoldDB" id="A0A179D3W9"/>
<gene>
    <name evidence="1" type="ORF">TDIS_1213</name>
</gene>
<evidence type="ECO:0000313" key="2">
    <source>
        <dbReference type="Proteomes" id="UP000078390"/>
    </source>
</evidence>
<protein>
    <submittedName>
        <fullName evidence="1">Uncharacterized protein</fullName>
    </submittedName>
</protein>
<dbReference type="Proteomes" id="UP000078390">
    <property type="component" value="Unassembled WGS sequence"/>
</dbReference>
<dbReference type="SUPFAM" id="SSF48452">
    <property type="entry name" value="TPR-like"/>
    <property type="match status" value="1"/>
</dbReference>
<proteinExistence type="predicted"/>
<dbReference type="EMBL" id="LWLG01000007">
    <property type="protein sequence ID" value="OAQ20757.1"/>
    <property type="molecule type" value="Genomic_DNA"/>
</dbReference>
<dbReference type="Gene3D" id="1.25.40.10">
    <property type="entry name" value="Tetratricopeptide repeat domain"/>
    <property type="match status" value="1"/>
</dbReference>